<dbReference type="InterPro" id="IPR042099">
    <property type="entry name" value="ANL_N_sf"/>
</dbReference>
<comment type="caution">
    <text evidence="5">The sequence shown here is derived from an EMBL/GenBank/DDBJ whole genome shotgun (WGS) entry which is preliminary data.</text>
</comment>
<keyword evidence="2" id="KW-0436">Ligase</keyword>
<evidence type="ECO:0000259" key="3">
    <source>
        <dbReference type="Pfam" id="PF00501"/>
    </source>
</evidence>
<organism evidence="5 6">
    <name type="scientific">Actinomycetospora aeridis</name>
    <dbReference type="NCBI Taxonomy" id="3129231"/>
    <lineage>
        <taxon>Bacteria</taxon>
        <taxon>Bacillati</taxon>
        <taxon>Actinomycetota</taxon>
        <taxon>Actinomycetes</taxon>
        <taxon>Pseudonocardiales</taxon>
        <taxon>Pseudonocardiaceae</taxon>
        <taxon>Actinomycetospora</taxon>
    </lineage>
</organism>
<evidence type="ECO:0000313" key="5">
    <source>
        <dbReference type="EMBL" id="MEJ2890646.1"/>
    </source>
</evidence>
<keyword evidence="6" id="KW-1185">Reference proteome</keyword>
<sequence length="509" mass="55512">MVQRNVRMADWVRIHARNSPHRPCLVTDEGVRSFGEVDRRVNRLAGELARLGVGKGDRVALFATDRPEYVETLLACLALGAVYVPLNFRLARPELQTLLTTAQARVLFFSDRYADMVRALDVPGLVATVGYDSDAGDHAYDDLVARGEDRAIDVEVDDADTVCLAFTSGTTALPKAVVHSQRMVKHLVTQCLVDRRMTSTTCHYTASPLFHVGGMNYVLAGIARGHASLILPAFDPSTVARWMASGELSDVFLVPTMISMLLEEEAVRTGDFSALRSIGYGGAPMSPALLRRAMAVFDCDFLNMFGSTEGGCSATLGPEDHRLALAGREHLLGSIGRAVTGVDLRVCDDDLREVADGEVGELVFRADATMDGYLGRPDATAEVLVDGRLRTGDLAHRDADGYLYLAGRRKDMIIRGGENVYPLEIEDVLTEHPACREVAVVGVPDDHWGEIVRAHVVVGDGARFDEDDVRAWCRSRLAGFKVPALFVVADALPRNAGGKVLKRELRRQP</sequence>
<protein>
    <submittedName>
        <fullName evidence="5">AMP-binding protein</fullName>
    </submittedName>
</protein>
<dbReference type="EMBL" id="JBBEGL010000015">
    <property type="protein sequence ID" value="MEJ2890646.1"/>
    <property type="molecule type" value="Genomic_DNA"/>
</dbReference>
<comment type="similarity">
    <text evidence="1">Belongs to the ATP-dependent AMP-binding enzyme family.</text>
</comment>
<dbReference type="PANTHER" id="PTHR43201:SF5">
    <property type="entry name" value="MEDIUM-CHAIN ACYL-COA LIGASE ACSF2, MITOCHONDRIAL"/>
    <property type="match status" value="1"/>
</dbReference>
<proteinExistence type="inferred from homology"/>
<dbReference type="InterPro" id="IPR000873">
    <property type="entry name" value="AMP-dep_synth/lig_dom"/>
</dbReference>
<dbReference type="InterPro" id="IPR045851">
    <property type="entry name" value="AMP-bd_C_sf"/>
</dbReference>
<reference evidence="5 6" key="1">
    <citation type="submission" date="2024-03" db="EMBL/GenBank/DDBJ databases">
        <title>Actinomycetospora sp. OC33-EN06, a novel actinomycete isolated from wild orchid (Aerides multiflora).</title>
        <authorList>
            <person name="Suriyachadkun C."/>
        </authorList>
    </citation>
    <scope>NUCLEOTIDE SEQUENCE [LARGE SCALE GENOMIC DNA]</scope>
    <source>
        <strain evidence="5 6">OC33-EN06</strain>
    </source>
</reference>
<name>A0ABU8NE51_9PSEU</name>
<dbReference type="Gene3D" id="3.40.50.12780">
    <property type="entry name" value="N-terminal domain of ligase-like"/>
    <property type="match status" value="1"/>
</dbReference>
<evidence type="ECO:0000256" key="2">
    <source>
        <dbReference type="ARBA" id="ARBA00022598"/>
    </source>
</evidence>
<dbReference type="Pfam" id="PF00501">
    <property type="entry name" value="AMP-binding"/>
    <property type="match status" value="1"/>
</dbReference>
<dbReference type="PANTHER" id="PTHR43201">
    <property type="entry name" value="ACYL-COA SYNTHETASE"/>
    <property type="match status" value="1"/>
</dbReference>
<dbReference type="Proteomes" id="UP001370100">
    <property type="component" value="Unassembled WGS sequence"/>
</dbReference>
<feature type="domain" description="AMP-dependent synthetase/ligase" evidence="3">
    <location>
        <begin position="15"/>
        <end position="374"/>
    </location>
</feature>
<dbReference type="Pfam" id="PF13193">
    <property type="entry name" value="AMP-binding_C"/>
    <property type="match status" value="1"/>
</dbReference>
<accession>A0ABU8NE51</accession>
<gene>
    <name evidence="5" type="ORF">WCD41_29595</name>
</gene>
<dbReference type="Gene3D" id="3.30.300.30">
    <property type="match status" value="1"/>
</dbReference>
<feature type="domain" description="AMP-binding enzyme C-terminal" evidence="4">
    <location>
        <begin position="424"/>
        <end position="499"/>
    </location>
</feature>
<dbReference type="InterPro" id="IPR025110">
    <property type="entry name" value="AMP-bd_C"/>
</dbReference>
<dbReference type="SUPFAM" id="SSF56801">
    <property type="entry name" value="Acetyl-CoA synthetase-like"/>
    <property type="match status" value="1"/>
</dbReference>
<evidence type="ECO:0000259" key="4">
    <source>
        <dbReference type="Pfam" id="PF13193"/>
    </source>
</evidence>
<dbReference type="RefSeq" id="WP_337718845.1">
    <property type="nucleotide sequence ID" value="NZ_JBBEGL010000015.1"/>
</dbReference>
<evidence type="ECO:0000256" key="1">
    <source>
        <dbReference type="ARBA" id="ARBA00006432"/>
    </source>
</evidence>
<evidence type="ECO:0000313" key="6">
    <source>
        <dbReference type="Proteomes" id="UP001370100"/>
    </source>
</evidence>